<evidence type="ECO:0000313" key="2">
    <source>
        <dbReference type="EMBL" id="EHM44118.1"/>
    </source>
</evidence>
<evidence type="ECO:0000259" key="1">
    <source>
        <dbReference type="Pfam" id="PF22596"/>
    </source>
</evidence>
<dbReference type="EMBL" id="AGCI01000033">
    <property type="protein sequence ID" value="EHM44118.1"/>
    <property type="molecule type" value="Genomic_DNA"/>
</dbReference>
<feature type="domain" description="Pierisin-like" evidence="1">
    <location>
        <begin position="40"/>
        <end position="123"/>
    </location>
</feature>
<sequence>MARRRDTDKTCLDFHLNGDQLTEKSRPILKPKGDSNGLFLHALDNDNSPSNFISTTPDMNIATEFSTSYGSKDGYVYYTPDNNGININETLGADSPFTREEEITLLGGIIPNDVLGTTSVNMNDIWENYTTLNPDRYETL</sequence>
<comment type="caution">
    <text evidence="2">The sequence shown here is derived from an EMBL/GenBank/DDBJ whole genome shotgun (WGS) entry which is preliminary data.</text>
</comment>
<organism evidence="2 3">
    <name type="scientific">Hafnia alvei ATCC 51873</name>
    <dbReference type="NCBI Taxonomy" id="1002364"/>
    <lineage>
        <taxon>Bacteria</taxon>
        <taxon>Pseudomonadati</taxon>
        <taxon>Pseudomonadota</taxon>
        <taxon>Gammaproteobacteria</taxon>
        <taxon>Enterobacterales</taxon>
        <taxon>Hafniaceae</taxon>
        <taxon>Hafnia</taxon>
    </lineage>
</organism>
<dbReference type="AlphaFoldDB" id="G9Y4Z9"/>
<dbReference type="Gene3D" id="3.90.210.10">
    <property type="entry name" value="Heat-Labile Enterotoxin, subunit A"/>
    <property type="match status" value="1"/>
</dbReference>
<dbReference type="HOGENOM" id="CLU_1832355_0_0_6"/>
<dbReference type="InterPro" id="IPR054695">
    <property type="entry name" value="Pierisin-like_dom"/>
</dbReference>
<dbReference type="Proteomes" id="UP000005959">
    <property type="component" value="Unassembled WGS sequence"/>
</dbReference>
<name>G9Y4Z9_HAFAL</name>
<dbReference type="RefSeq" id="WP_004091541.1">
    <property type="nucleotide sequence ID" value="NZ_JH417508.1"/>
</dbReference>
<protein>
    <recommendedName>
        <fullName evidence="1">Pierisin-like domain-containing protein</fullName>
    </recommendedName>
</protein>
<proteinExistence type="predicted"/>
<reference evidence="2 3" key="1">
    <citation type="submission" date="2011-08" db="EMBL/GenBank/DDBJ databases">
        <authorList>
            <person name="Weinstock G."/>
            <person name="Sodergren E."/>
            <person name="Clifton S."/>
            <person name="Fulton L."/>
            <person name="Fulton B."/>
            <person name="Courtney L."/>
            <person name="Fronick C."/>
            <person name="Harrison M."/>
            <person name="Strong C."/>
            <person name="Farmer C."/>
            <person name="Delahaunty K."/>
            <person name="Markovic C."/>
            <person name="Hall O."/>
            <person name="Minx P."/>
            <person name="Tomlinson C."/>
            <person name="Mitreva M."/>
            <person name="Hou S."/>
            <person name="Chen J."/>
            <person name="Wollam A."/>
            <person name="Pepin K.H."/>
            <person name="Johnson M."/>
            <person name="Bhonagiri V."/>
            <person name="Zhang X."/>
            <person name="Suruliraj S."/>
            <person name="Warren W."/>
            <person name="Chinwalla A."/>
            <person name="Mardis E.R."/>
            <person name="Wilson R.K."/>
        </authorList>
    </citation>
    <scope>NUCLEOTIDE SEQUENCE [LARGE SCALE GENOMIC DNA]</scope>
    <source>
        <strain evidence="2 3">ATCC 51873</strain>
    </source>
</reference>
<gene>
    <name evidence="2" type="ORF">HMPREF0454_01637</name>
</gene>
<dbReference type="SUPFAM" id="SSF56399">
    <property type="entry name" value="ADP-ribosylation"/>
    <property type="match status" value="1"/>
</dbReference>
<dbReference type="Pfam" id="PF22596">
    <property type="entry name" value="Scabin-like"/>
    <property type="match status" value="1"/>
</dbReference>
<accession>G9Y4Z9</accession>
<evidence type="ECO:0000313" key="3">
    <source>
        <dbReference type="Proteomes" id="UP000005959"/>
    </source>
</evidence>